<dbReference type="GO" id="GO:0005737">
    <property type="term" value="C:cytoplasm"/>
    <property type="evidence" value="ECO:0007669"/>
    <property type="project" value="TreeGrafter"/>
</dbReference>
<dbReference type="PANTHER" id="PTHR12480">
    <property type="entry name" value="ARGININE DEMETHYLASE AND LYSYL-HYDROXYLASE JMJD"/>
    <property type="match status" value="1"/>
</dbReference>
<dbReference type="AlphaFoldDB" id="A0A9W7B4B5"/>
<dbReference type="PROSITE" id="PS51184">
    <property type="entry name" value="JMJC"/>
    <property type="match status" value="1"/>
</dbReference>
<dbReference type="GO" id="GO:0016706">
    <property type="term" value="F:2-oxoglutarate-dependent dioxygenase activity"/>
    <property type="evidence" value="ECO:0007669"/>
    <property type="project" value="TreeGrafter"/>
</dbReference>
<gene>
    <name evidence="2" type="ORF">TrST_g11790</name>
</gene>
<evidence type="ECO:0000313" key="2">
    <source>
        <dbReference type="EMBL" id="GMH81255.1"/>
    </source>
</evidence>
<accession>A0A9W7B4B5</accession>
<evidence type="ECO:0000313" key="3">
    <source>
        <dbReference type="Proteomes" id="UP001165085"/>
    </source>
</evidence>
<dbReference type="InterPro" id="IPR003347">
    <property type="entry name" value="JmjC_dom"/>
</dbReference>
<sequence length="351" mass="38477">MMSKTFIGDFIGDIHVFLLMVLLASMTAFTTAFTIPILPTSVPHTPLHSPSHPILISNVLTPAEANSLATSFYDIYSNAILPMQTKIDQTVYHEDVPLSTFLNTVNTSTHTSPIFCFAEGLLSDSPLGSDLTSIRDSVFSPFDPDWFQSFPSSIRPTDCVVLSGAGSTSTLHRDPFEWTGTSLCLSGKKTWRFIKSTPAIESTLSMKRVPSIAWCEIDLSAGWESPNTLFSIVDSFVPAGLTPEPKTSDDLRPDIPLPEGTEVYEVTQNEGDFIIIPKNWIHQTYSTVSSLAVASQRCGLGDVKSVMEHMGERAGVEVELPEEFEADDMEGILGRVLEKVGVEYDEDELDG</sequence>
<feature type="domain" description="JmjC" evidence="1">
    <location>
        <begin position="129"/>
        <end position="314"/>
    </location>
</feature>
<evidence type="ECO:0000259" key="1">
    <source>
        <dbReference type="PROSITE" id="PS51184"/>
    </source>
</evidence>
<dbReference type="GO" id="GO:0043565">
    <property type="term" value="F:sequence-specific DNA binding"/>
    <property type="evidence" value="ECO:0007669"/>
    <property type="project" value="TreeGrafter"/>
</dbReference>
<dbReference type="GO" id="GO:0005634">
    <property type="term" value="C:nucleus"/>
    <property type="evidence" value="ECO:0007669"/>
    <property type="project" value="TreeGrafter"/>
</dbReference>
<dbReference type="Gene3D" id="2.60.120.650">
    <property type="entry name" value="Cupin"/>
    <property type="match status" value="1"/>
</dbReference>
<dbReference type="PANTHER" id="PTHR12480:SF6">
    <property type="entry name" value="2-OXOGLUTARATE AND IRON-DEPENDENT OXYGENASE JMJD4"/>
    <property type="match status" value="1"/>
</dbReference>
<organism evidence="2 3">
    <name type="scientific">Triparma strigata</name>
    <dbReference type="NCBI Taxonomy" id="1606541"/>
    <lineage>
        <taxon>Eukaryota</taxon>
        <taxon>Sar</taxon>
        <taxon>Stramenopiles</taxon>
        <taxon>Ochrophyta</taxon>
        <taxon>Bolidophyceae</taxon>
        <taxon>Parmales</taxon>
        <taxon>Triparmaceae</taxon>
        <taxon>Triparma</taxon>
    </lineage>
</organism>
<protein>
    <recommendedName>
        <fullName evidence="1">JmjC domain-containing protein</fullName>
    </recommendedName>
</protein>
<dbReference type="Pfam" id="PF02373">
    <property type="entry name" value="JmjC"/>
    <property type="match status" value="1"/>
</dbReference>
<comment type="caution">
    <text evidence="2">The sequence shown here is derived from an EMBL/GenBank/DDBJ whole genome shotgun (WGS) entry which is preliminary data.</text>
</comment>
<dbReference type="EMBL" id="BRXY01000255">
    <property type="protein sequence ID" value="GMH81255.1"/>
    <property type="molecule type" value="Genomic_DNA"/>
</dbReference>
<dbReference type="GO" id="GO:0045905">
    <property type="term" value="P:positive regulation of translational termination"/>
    <property type="evidence" value="ECO:0007669"/>
    <property type="project" value="TreeGrafter"/>
</dbReference>
<keyword evidence="3" id="KW-1185">Reference proteome</keyword>
<reference evidence="3" key="1">
    <citation type="journal article" date="2023" name="Commun. Biol.">
        <title>Genome analysis of Parmales, the sister group of diatoms, reveals the evolutionary specialization of diatoms from phago-mixotrophs to photoautotrophs.</title>
        <authorList>
            <person name="Ban H."/>
            <person name="Sato S."/>
            <person name="Yoshikawa S."/>
            <person name="Yamada K."/>
            <person name="Nakamura Y."/>
            <person name="Ichinomiya M."/>
            <person name="Sato N."/>
            <person name="Blanc-Mathieu R."/>
            <person name="Endo H."/>
            <person name="Kuwata A."/>
            <person name="Ogata H."/>
        </authorList>
    </citation>
    <scope>NUCLEOTIDE SEQUENCE [LARGE SCALE GENOMIC DNA]</scope>
    <source>
        <strain evidence="3">NIES 3701</strain>
    </source>
</reference>
<name>A0A9W7B4B5_9STRA</name>
<dbReference type="Proteomes" id="UP001165085">
    <property type="component" value="Unassembled WGS sequence"/>
</dbReference>
<dbReference type="SUPFAM" id="SSF51197">
    <property type="entry name" value="Clavaminate synthase-like"/>
    <property type="match status" value="1"/>
</dbReference>
<proteinExistence type="predicted"/>
<dbReference type="InterPro" id="IPR050910">
    <property type="entry name" value="JMJD6_ArgDemeth/LysHydrox"/>
</dbReference>
<dbReference type="OrthoDB" id="47110at2759"/>